<keyword evidence="3" id="KW-1185">Reference proteome</keyword>
<gene>
    <name evidence="2" type="ORF">FEM01_10380</name>
</gene>
<evidence type="ECO:0008006" key="4">
    <source>
        <dbReference type="Google" id="ProtNLM"/>
    </source>
</evidence>
<feature type="signal peptide" evidence="1">
    <location>
        <begin position="1"/>
        <end position="21"/>
    </location>
</feature>
<sequence>MKRPRPVKGAAFLFVCAGLFAGKPAPTGFVQGPVGAGLPAKRPALLINRYQPNCFCCCCCLATTSEAVM</sequence>
<feature type="chain" id="PRO_5024413646" description="Secreted protein" evidence="1">
    <location>
        <begin position="22"/>
        <end position="69"/>
    </location>
</feature>
<organism evidence="2 3">
    <name type="scientific">Pseudomonas mosselii</name>
    <dbReference type="NCBI Taxonomy" id="78327"/>
    <lineage>
        <taxon>Bacteria</taxon>
        <taxon>Pseudomonadati</taxon>
        <taxon>Pseudomonadota</taxon>
        <taxon>Gammaproteobacteria</taxon>
        <taxon>Pseudomonadales</taxon>
        <taxon>Pseudomonadaceae</taxon>
        <taxon>Pseudomonas</taxon>
    </lineage>
</organism>
<keyword evidence="1" id="KW-0732">Signal</keyword>
<evidence type="ECO:0000313" key="2">
    <source>
        <dbReference type="EMBL" id="TLP61887.1"/>
    </source>
</evidence>
<comment type="caution">
    <text evidence="2">The sequence shown here is derived from an EMBL/GenBank/DDBJ whole genome shotgun (WGS) entry which is preliminary data.</text>
</comment>
<name>A0A5R8ZA09_9PSED</name>
<dbReference type="EMBL" id="VAUO01000003">
    <property type="protein sequence ID" value="TLP61887.1"/>
    <property type="molecule type" value="Genomic_DNA"/>
</dbReference>
<proteinExistence type="predicted"/>
<reference evidence="2 3" key="1">
    <citation type="submission" date="2019-05" db="EMBL/GenBank/DDBJ databases">
        <title>Pseudomonas sp. SC006 isolated from lettuce that can produce HBGAs.</title>
        <authorList>
            <person name="Wang D."/>
            <person name="Liao N."/>
            <person name="Liu D."/>
            <person name="Zhang Z."/>
            <person name="Zou S."/>
        </authorList>
    </citation>
    <scope>NUCLEOTIDE SEQUENCE [LARGE SCALE GENOMIC DNA]</scope>
    <source>
        <strain evidence="2 3">SC006</strain>
    </source>
</reference>
<evidence type="ECO:0000313" key="3">
    <source>
        <dbReference type="Proteomes" id="UP000309819"/>
    </source>
</evidence>
<dbReference type="AlphaFoldDB" id="A0A5R8ZA09"/>
<protein>
    <recommendedName>
        <fullName evidence="4">Secreted protein</fullName>
    </recommendedName>
</protein>
<dbReference type="OrthoDB" id="7033241at2"/>
<accession>A0A5R8ZA09</accession>
<evidence type="ECO:0000256" key="1">
    <source>
        <dbReference type="SAM" id="SignalP"/>
    </source>
</evidence>
<dbReference type="Proteomes" id="UP000309819">
    <property type="component" value="Unassembled WGS sequence"/>
</dbReference>